<proteinExistence type="predicted"/>
<gene>
    <name evidence="1" type="ORF">RM445_27050</name>
</gene>
<protein>
    <recommendedName>
        <fullName evidence="3">MerR, DNA binding</fullName>
    </recommendedName>
</protein>
<dbReference type="RefSeq" id="WP_311559691.1">
    <property type="nucleotide sequence ID" value="NZ_JAVREJ010000027.1"/>
</dbReference>
<dbReference type="EMBL" id="JAVREJ010000027">
    <property type="protein sequence ID" value="MDT0353175.1"/>
    <property type="molecule type" value="Genomic_DNA"/>
</dbReference>
<sequence>MELLDTFVEHGGTWTADDRVAFLGRRREEMLDRLQRTRAALQVLDDKIAYYSRD</sequence>
<dbReference type="Proteomes" id="UP001183202">
    <property type="component" value="Unassembled WGS sequence"/>
</dbReference>
<organism evidence="1 2">
    <name type="scientific">Pseudonocardia charpentierae</name>
    <dbReference type="NCBI Taxonomy" id="3075545"/>
    <lineage>
        <taxon>Bacteria</taxon>
        <taxon>Bacillati</taxon>
        <taxon>Actinomycetota</taxon>
        <taxon>Actinomycetes</taxon>
        <taxon>Pseudonocardiales</taxon>
        <taxon>Pseudonocardiaceae</taxon>
        <taxon>Pseudonocardia</taxon>
    </lineage>
</organism>
<evidence type="ECO:0000313" key="2">
    <source>
        <dbReference type="Proteomes" id="UP001183202"/>
    </source>
</evidence>
<keyword evidence="2" id="KW-1185">Reference proteome</keyword>
<accession>A0ABU2NGU2</accession>
<evidence type="ECO:0000313" key="1">
    <source>
        <dbReference type="EMBL" id="MDT0353175.1"/>
    </source>
</evidence>
<evidence type="ECO:0008006" key="3">
    <source>
        <dbReference type="Google" id="ProtNLM"/>
    </source>
</evidence>
<name>A0ABU2NGU2_9PSEU</name>
<comment type="caution">
    <text evidence="1">The sequence shown here is derived from an EMBL/GenBank/DDBJ whole genome shotgun (WGS) entry which is preliminary data.</text>
</comment>
<reference evidence="2" key="1">
    <citation type="submission" date="2023-07" db="EMBL/GenBank/DDBJ databases">
        <title>30 novel species of actinomycetes from the DSMZ collection.</title>
        <authorList>
            <person name="Nouioui I."/>
        </authorList>
    </citation>
    <scope>NUCLEOTIDE SEQUENCE [LARGE SCALE GENOMIC DNA]</scope>
    <source>
        <strain evidence="2">DSM 45834</strain>
    </source>
</reference>